<proteinExistence type="predicted"/>
<dbReference type="PANTHER" id="PTHR18839:SF0">
    <property type="entry name" value="MITOTIC INTERACTOR AND SUBSTRATE OF PLK1 ISOFORM X1-RELATED"/>
    <property type="match status" value="1"/>
</dbReference>
<feature type="compositionally biased region" description="Acidic residues" evidence="1">
    <location>
        <begin position="167"/>
        <end position="183"/>
    </location>
</feature>
<organism evidence="2 3">
    <name type="scientific">Scomber scombrus</name>
    <name type="common">Atlantic mackerel</name>
    <name type="synonym">Scomber vernalis</name>
    <dbReference type="NCBI Taxonomy" id="13677"/>
    <lineage>
        <taxon>Eukaryota</taxon>
        <taxon>Metazoa</taxon>
        <taxon>Chordata</taxon>
        <taxon>Craniata</taxon>
        <taxon>Vertebrata</taxon>
        <taxon>Euteleostomi</taxon>
        <taxon>Actinopterygii</taxon>
        <taxon>Neopterygii</taxon>
        <taxon>Teleostei</taxon>
        <taxon>Neoteleostei</taxon>
        <taxon>Acanthomorphata</taxon>
        <taxon>Pelagiaria</taxon>
        <taxon>Scombriformes</taxon>
        <taxon>Scombridae</taxon>
        <taxon>Scomber</taxon>
    </lineage>
</organism>
<feature type="compositionally biased region" description="Basic and acidic residues" evidence="1">
    <location>
        <begin position="466"/>
        <end position="482"/>
    </location>
</feature>
<feature type="compositionally biased region" description="Basic and acidic residues" evidence="1">
    <location>
        <begin position="730"/>
        <end position="746"/>
    </location>
</feature>
<gene>
    <name evidence="2" type="ORF">FSCOSCO3_A008764</name>
</gene>
<name>A0AAV1N1Z8_SCOSC</name>
<reference evidence="2 3" key="1">
    <citation type="submission" date="2024-01" db="EMBL/GenBank/DDBJ databases">
        <authorList>
            <person name="Alioto T."/>
            <person name="Alioto T."/>
            <person name="Gomez Garrido J."/>
        </authorList>
    </citation>
    <scope>NUCLEOTIDE SEQUENCE [LARGE SCALE GENOMIC DNA]</scope>
</reference>
<dbReference type="InterPro" id="IPR042779">
    <property type="entry name" value="MISP/MISP3-like"/>
</dbReference>
<dbReference type="EMBL" id="CAWUFR010000013">
    <property type="protein sequence ID" value="CAK6953445.1"/>
    <property type="molecule type" value="Genomic_DNA"/>
</dbReference>
<feature type="compositionally biased region" description="Basic and acidic residues" evidence="1">
    <location>
        <begin position="372"/>
        <end position="383"/>
    </location>
</feature>
<dbReference type="PANTHER" id="PTHR18839">
    <property type="entry name" value="MITOTIC INTERACTOR AND SUBSTRATE OF PLK1 MISP FAMILY MEMBER"/>
    <property type="match status" value="1"/>
</dbReference>
<dbReference type="Proteomes" id="UP001314229">
    <property type="component" value="Unassembled WGS sequence"/>
</dbReference>
<feature type="region of interest" description="Disordered" evidence="1">
    <location>
        <begin position="138"/>
        <end position="246"/>
    </location>
</feature>
<evidence type="ECO:0000256" key="1">
    <source>
        <dbReference type="SAM" id="MobiDB-lite"/>
    </source>
</evidence>
<dbReference type="AlphaFoldDB" id="A0AAV1N1Z8"/>
<feature type="compositionally biased region" description="Polar residues" evidence="1">
    <location>
        <begin position="310"/>
        <end position="345"/>
    </location>
</feature>
<sequence>METKPVAWQEQGPANLLDEWVNESRVQGEVSASHNSPVQEKKAPRAEPEEDIDILEPGAQDETGEMVTELVPQLSETTKTHQESENLMNLIGEDALPPPPPLSALSTEECLEKEGYFSLEGKVTEWIDDVEIISNPTEVHMSADSRTSQEWPQKPQFTEPVDKEVDSTSEEMTEDEMTTEENNAELNSSLDAFKNSEPENNTSGAATSETNSTVHHLPPDRNKSENIYTVGSPPFADESEEEEEMSIYVTSCQQQWGTKDIRNKPFQTSYFANVSVSTEQDQTSALTAVIAAKQQEELLSQGRCEPAPKGTNQEAAQQVFGQSSAPLSTVAMESSNEGRAASQGSGCVVIVRERHSRAGERTEGESETGGEEGQKESGLERNKAVGQQHGGGLLRYSKSAQIREQKTEKYNFGVSYKHIRHTRMESDSCDDSQSDSGVSADFSPCSTMEGSTIISTGSPATVPKETPIEREIRRAIEREQSLRRSRGLPNTPTSPEYVDVPLSKTVLSHSLPAKSERCQGKDREFAGKKMQHEIHEEAQREQDLVKLGKVPGFYDKGTVRQLKEKKQLFEAFQKPNNSTMTISGRSKPTSWSSASDILTLGNQEDISSQASSIGGSDVERRWSVDLLSPTKNPNSAKRGGSTSLSPQGPGFYEGTSCQVIILENYLSVPAQRLYRTKPEAETVTDVDSGAPCVPSGGNLEREQEKEEDEEMAPKENPFFKLRSSMNLVKVEQDIREAQEREKELRKQRSSLYGSTGGAKEGSGGGGGGGSGRPSSIDAKSPRLSSSSLNGLAVPDLPGSSSRGGTGSPSVRQSIGKFSVWPPAQTEEEKINQSEVPQSPRTPRQKTPLVQRWESGLVNTHKEDDY</sequence>
<feature type="compositionally biased region" description="Polar residues" evidence="1">
    <location>
        <begin position="198"/>
        <end position="214"/>
    </location>
</feature>
<feature type="compositionally biased region" description="Basic and acidic residues" evidence="1">
    <location>
        <begin position="351"/>
        <end position="364"/>
    </location>
</feature>
<feature type="compositionally biased region" description="Polar residues" evidence="1">
    <location>
        <begin position="444"/>
        <end position="459"/>
    </location>
</feature>
<evidence type="ECO:0000313" key="2">
    <source>
        <dbReference type="EMBL" id="CAK6953445.1"/>
    </source>
</evidence>
<accession>A0AAV1N1Z8</accession>
<feature type="region of interest" description="Disordered" evidence="1">
    <location>
        <begin position="423"/>
        <end position="498"/>
    </location>
</feature>
<feature type="compositionally biased region" description="Polar residues" evidence="1">
    <location>
        <begin position="832"/>
        <end position="841"/>
    </location>
</feature>
<feature type="region of interest" description="Disordered" evidence="1">
    <location>
        <begin position="303"/>
        <end position="402"/>
    </location>
</feature>
<feature type="compositionally biased region" description="Polar residues" evidence="1">
    <location>
        <begin position="629"/>
        <end position="646"/>
    </location>
</feature>
<feature type="region of interest" description="Disordered" evidence="1">
    <location>
        <begin position="23"/>
        <end position="64"/>
    </location>
</feature>
<keyword evidence="3" id="KW-1185">Reference proteome</keyword>
<feature type="compositionally biased region" description="Gly residues" evidence="1">
    <location>
        <begin position="754"/>
        <end position="771"/>
    </location>
</feature>
<feature type="region of interest" description="Disordered" evidence="1">
    <location>
        <begin position="627"/>
        <end position="649"/>
    </location>
</feature>
<evidence type="ECO:0000313" key="3">
    <source>
        <dbReference type="Proteomes" id="UP001314229"/>
    </source>
</evidence>
<comment type="caution">
    <text evidence="2">The sequence shown here is derived from an EMBL/GenBank/DDBJ whole genome shotgun (WGS) entry which is preliminary data.</text>
</comment>
<protein>
    <submittedName>
        <fullName evidence="2">Uncharacterized protein LOC122974062</fullName>
    </submittedName>
</protein>
<feature type="region of interest" description="Disordered" evidence="1">
    <location>
        <begin position="679"/>
        <end position="865"/>
    </location>
</feature>